<dbReference type="AlphaFoldDB" id="A0AAN9KHQ3"/>
<evidence type="ECO:0000313" key="1">
    <source>
        <dbReference type="EMBL" id="KAK7316387.1"/>
    </source>
</evidence>
<name>A0AAN9KHQ3_CANGL</name>
<reference evidence="1 2" key="1">
    <citation type="submission" date="2024-01" db="EMBL/GenBank/DDBJ databases">
        <title>The genomes of 5 underutilized Papilionoideae crops provide insights into root nodulation and disease resistanc.</title>
        <authorList>
            <person name="Jiang F."/>
        </authorList>
    </citation>
    <scope>NUCLEOTIDE SEQUENCE [LARGE SCALE GENOMIC DNA]</scope>
    <source>
        <strain evidence="1">LVBAO_FW01</strain>
        <tissue evidence="1">Leaves</tissue>
    </source>
</reference>
<keyword evidence="2" id="KW-1185">Reference proteome</keyword>
<sequence length="139" mass="16136">MLELYRFKAPSSSRIELERIATFRLIPFSIRYMYKDSLKYFKTPYSAQNSTSILLAAQIVSCSFLFKAPCLVYICKGRELIGAHYMRRSRRHASREREGVAQKVKDKPLTSQFQYNTSMTIKAASMSTNPYPLPENHNH</sequence>
<evidence type="ECO:0000313" key="2">
    <source>
        <dbReference type="Proteomes" id="UP001367508"/>
    </source>
</evidence>
<dbReference type="Proteomes" id="UP001367508">
    <property type="component" value="Unassembled WGS sequence"/>
</dbReference>
<protein>
    <submittedName>
        <fullName evidence="1">Uncharacterized protein</fullName>
    </submittedName>
</protein>
<dbReference type="EMBL" id="JAYMYQ010000008">
    <property type="protein sequence ID" value="KAK7316387.1"/>
    <property type="molecule type" value="Genomic_DNA"/>
</dbReference>
<organism evidence="1 2">
    <name type="scientific">Canavalia gladiata</name>
    <name type="common">Sword bean</name>
    <name type="synonym">Dolichos gladiatus</name>
    <dbReference type="NCBI Taxonomy" id="3824"/>
    <lineage>
        <taxon>Eukaryota</taxon>
        <taxon>Viridiplantae</taxon>
        <taxon>Streptophyta</taxon>
        <taxon>Embryophyta</taxon>
        <taxon>Tracheophyta</taxon>
        <taxon>Spermatophyta</taxon>
        <taxon>Magnoliopsida</taxon>
        <taxon>eudicotyledons</taxon>
        <taxon>Gunneridae</taxon>
        <taxon>Pentapetalae</taxon>
        <taxon>rosids</taxon>
        <taxon>fabids</taxon>
        <taxon>Fabales</taxon>
        <taxon>Fabaceae</taxon>
        <taxon>Papilionoideae</taxon>
        <taxon>50 kb inversion clade</taxon>
        <taxon>NPAAA clade</taxon>
        <taxon>indigoferoid/millettioid clade</taxon>
        <taxon>Phaseoleae</taxon>
        <taxon>Canavalia</taxon>
    </lineage>
</organism>
<proteinExistence type="predicted"/>
<comment type="caution">
    <text evidence="1">The sequence shown here is derived from an EMBL/GenBank/DDBJ whole genome shotgun (WGS) entry which is preliminary data.</text>
</comment>
<gene>
    <name evidence="1" type="ORF">VNO77_35391</name>
</gene>
<accession>A0AAN9KHQ3</accession>